<organism evidence="1">
    <name type="scientific">Oryza sativa subsp. japonica</name>
    <name type="common">Rice</name>
    <dbReference type="NCBI Taxonomy" id="39947"/>
    <lineage>
        <taxon>Eukaryota</taxon>
        <taxon>Viridiplantae</taxon>
        <taxon>Streptophyta</taxon>
        <taxon>Embryophyta</taxon>
        <taxon>Tracheophyta</taxon>
        <taxon>Spermatophyta</taxon>
        <taxon>Magnoliopsida</taxon>
        <taxon>Liliopsida</taxon>
        <taxon>Poales</taxon>
        <taxon>Poaceae</taxon>
        <taxon>BOP clade</taxon>
        <taxon>Oryzoideae</taxon>
        <taxon>Oryzeae</taxon>
        <taxon>Oryzinae</taxon>
        <taxon>Oryza</taxon>
        <taxon>Oryza sativa</taxon>
    </lineage>
</organism>
<dbReference type="Proteomes" id="UP000817658">
    <property type="component" value="Chromosome 1"/>
</dbReference>
<proteinExistence type="predicted"/>
<evidence type="ECO:0000313" key="1">
    <source>
        <dbReference type="EMBL" id="BAD87171.1"/>
    </source>
</evidence>
<dbReference type="EMBL" id="AP003246">
    <property type="protein sequence ID" value="BAD87171.1"/>
    <property type="molecule type" value="Genomic_DNA"/>
</dbReference>
<accession>Q5JMR2</accession>
<gene>
    <name evidence="1" type="ORF">P0423A12.43</name>
</gene>
<protein>
    <submittedName>
        <fullName evidence="1">Uncharacterized protein</fullName>
    </submittedName>
</protein>
<name>Q5JMR2_ORYSJ</name>
<sequence>MNTPLICLQQHNAGIDQFQDSEEEKRITQSCARKMPLSIEKQQPNGMATRGGEEIGQAVDRLA</sequence>
<reference evidence="1" key="1">
    <citation type="journal article" date="2002" name="Nature">
        <title>The genome sequence and structure of rice chromosome 1.</title>
        <authorList>
            <person name="Sasaki T."/>
            <person name="Matsumoto T."/>
            <person name="Yamamoto K."/>
            <person name="Sakata K."/>
            <person name="Baba T."/>
            <person name="Katayose Y."/>
            <person name="Wu J."/>
            <person name="Niimura Y."/>
            <person name="Cheng Z."/>
            <person name="Nagamura Y."/>
            <person name="Antonio B.A."/>
            <person name="Kanamori H."/>
            <person name="Hosokawa S."/>
            <person name="Masukawa M."/>
            <person name="Arikawa K."/>
            <person name="Chiden Y."/>
            <person name="Hayashi M."/>
            <person name="Okamoto M."/>
            <person name="Ando T."/>
            <person name="Aoki H."/>
            <person name="Arita K."/>
            <person name="Hamada M."/>
            <person name="Harada C."/>
            <person name="Hijishita S."/>
            <person name="Honda M."/>
            <person name="Ichikawa Y."/>
            <person name="Idonuma A."/>
            <person name="Iijima M."/>
            <person name="Ikeda M."/>
            <person name="Ikeno M."/>
            <person name="Itoh S."/>
            <person name="Itoh T."/>
            <person name="Itoh Y."/>
            <person name="Itoh Y."/>
            <person name="Iwabuchi A."/>
            <person name="Kamiya K."/>
            <person name="Karasawa W."/>
            <person name="Katagiri S."/>
            <person name="Kikuta A."/>
            <person name="Kobayashi N."/>
            <person name="Kono I."/>
            <person name="Machita K."/>
            <person name="Maehara T."/>
            <person name="Mizuno H."/>
            <person name="Mizubayashi T."/>
            <person name="Mukai Y."/>
            <person name="Nagasaki H."/>
            <person name="Nakashima M."/>
            <person name="Nakama Y."/>
            <person name="Nakamichi Y."/>
            <person name="Nakamura M."/>
            <person name="Namiki N."/>
            <person name="Negishi M."/>
            <person name="Ohta I."/>
            <person name="Ono N."/>
            <person name="Saji S."/>
            <person name="Sakai K."/>
            <person name="Shibata M."/>
            <person name="Shimokawa T."/>
            <person name="Shomura A."/>
            <person name="Song J."/>
            <person name="Takazaki Y."/>
            <person name="Terasawa K."/>
            <person name="Tsuji K."/>
            <person name="Waki K."/>
            <person name="Yamagata H."/>
            <person name="Yamane H."/>
            <person name="Yoshiki S."/>
            <person name="Yoshihara R."/>
            <person name="Yukawa K."/>
            <person name="Zhong H."/>
            <person name="Iwama H."/>
            <person name="Endo T."/>
            <person name="Ito H."/>
            <person name="Hahn J.H."/>
            <person name="Kim H.I."/>
            <person name="Eun M.Y."/>
            <person name="Yano M."/>
            <person name="Jiang J."/>
            <person name="Gojobori T."/>
        </authorList>
    </citation>
    <scope>NUCLEOTIDE SEQUENCE</scope>
</reference>
<dbReference type="AlphaFoldDB" id="Q5JMR2"/>